<sequence length="432" mass="47040">MDASRPSSEHVTNGNSDTFARSRSRSRAAEPPTKPRLAKADYAIGIALLLIVVFLWTASNFVTQDLFDVGYEKPFLVTYLNTSAFTLYLIPFLIRSYYGGSPVPSIPRGRRTRGGEYEPLAAQDDEANLNDTHSEPQHSGAPLPLTMEETAKLASIFCFFWFIANWSLNAALDYTSVASATILSSMSGFFTLGIGRIFKVEKLTAGKIGAVVTSFVGVILVSVSDHKNEQTSNADLPVHSRAPRPVFGDILALLSAAFYALYVILLKVRIKSESRINMQLFFGFVGLFNMLAGWPVAILLHYTGLEPLEMPSSGKVYAAIFINMAITLSSDYIYVIAMLKTTPLVVTVGLSLTIPLAVVGDFILKKPAHIQVIAGAVLVVLGFIAIGLESPGEGNEDSLEDPSLPDRPDDSYPHTRPLEAVELDTADSPERR</sequence>
<comment type="caution">
    <text evidence="10">The sequence shown here is derived from an EMBL/GenBank/DDBJ whole genome shotgun (WGS) entry which is preliminary data.</text>
</comment>
<keyword evidence="5 8" id="KW-1133">Transmembrane helix</keyword>
<feature type="compositionally biased region" description="Acidic residues" evidence="7">
    <location>
        <begin position="421"/>
        <end position="432"/>
    </location>
</feature>
<feature type="transmembrane region" description="Helical" evidence="8">
    <location>
        <begin position="205"/>
        <end position="223"/>
    </location>
</feature>
<reference evidence="11" key="1">
    <citation type="submission" date="2024-06" db="EMBL/GenBank/DDBJ databases">
        <title>Multi-omics analyses provide insights into the biosynthesis of the anticancer antibiotic pleurotin in Hohenbuehelia grisea.</title>
        <authorList>
            <person name="Weaver J.A."/>
            <person name="Alberti F."/>
        </authorList>
    </citation>
    <scope>NUCLEOTIDE SEQUENCE [LARGE SCALE GENOMIC DNA]</scope>
    <source>
        <strain evidence="11">T-177</strain>
    </source>
</reference>
<keyword evidence="4 8" id="KW-0812">Transmembrane</keyword>
<evidence type="ECO:0000313" key="10">
    <source>
        <dbReference type="EMBL" id="KAL0951043.1"/>
    </source>
</evidence>
<dbReference type="Pfam" id="PF13127">
    <property type="entry name" value="DUF3955"/>
    <property type="match status" value="1"/>
</dbReference>
<accession>A0ABR3J6C0</accession>
<organism evidence="10 11">
    <name type="scientific">Hohenbuehelia grisea</name>
    <dbReference type="NCBI Taxonomy" id="104357"/>
    <lineage>
        <taxon>Eukaryota</taxon>
        <taxon>Fungi</taxon>
        <taxon>Dikarya</taxon>
        <taxon>Basidiomycota</taxon>
        <taxon>Agaricomycotina</taxon>
        <taxon>Agaricomycetes</taxon>
        <taxon>Agaricomycetidae</taxon>
        <taxon>Agaricales</taxon>
        <taxon>Pleurotineae</taxon>
        <taxon>Pleurotaceae</taxon>
        <taxon>Hohenbuehelia</taxon>
    </lineage>
</organism>
<evidence type="ECO:0000256" key="3">
    <source>
        <dbReference type="ARBA" id="ARBA00022448"/>
    </source>
</evidence>
<dbReference type="InterPro" id="IPR037185">
    <property type="entry name" value="EmrE-like"/>
</dbReference>
<dbReference type="SUPFAM" id="SSF103481">
    <property type="entry name" value="Multidrug resistance efflux transporter EmrE"/>
    <property type="match status" value="1"/>
</dbReference>
<comment type="subcellular location">
    <subcellularLocation>
        <location evidence="1">Membrane</location>
        <topology evidence="1">Multi-pass membrane protein</topology>
    </subcellularLocation>
</comment>
<evidence type="ECO:0000256" key="1">
    <source>
        <dbReference type="ARBA" id="ARBA00004141"/>
    </source>
</evidence>
<feature type="transmembrane region" description="Helical" evidence="8">
    <location>
        <begin position="344"/>
        <end position="364"/>
    </location>
</feature>
<feature type="transmembrane region" description="Helical" evidence="8">
    <location>
        <begin position="280"/>
        <end position="304"/>
    </location>
</feature>
<dbReference type="InterPro" id="IPR009262">
    <property type="entry name" value="SLC35_F1/F2/F6"/>
</dbReference>
<feature type="transmembrane region" description="Helical" evidence="8">
    <location>
        <begin position="250"/>
        <end position="268"/>
    </location>
</feature>
<comment type="similarity">
    <text evidence="2">Belongs to the SLC35F solute transporter family.</text>
</comment>
<feature type="transmembrane region" description="Helical" evidence="8">
    <location>
        <begin position="75"/>
        <end position="94"/>
    </location>
</feature>
<evidence type="ECO:0000256" key="4">
    <source>
        <dbReference type="ARBA" id="ARBA00022692"/>
    </source>
</evidence>
<dbReference type="EMBL" id="JASNQZ010000011">
    <property type="protein sequence ID" value="KAL0951043.1"/>
    <property type="molecule type" value="Genomic_DNA"/>
</dbReference>
<keyword evidence="11" id="KW-1185">Reference proteome</keyword>
<name>A0ABR3J6C0_9AGAR</name>
<protein>
    <recommendedName>
        <fullName evidence="9">DUF3955 domain-containing protein</fullName>
    </recommendedName>
</protein>
<evidence type="ECO:0000256" key="8">
    <source>
        <dbReference type="SAM" id="Phobius"/>
    </source>
</evidence>
<feature type="transmembrane region" description="Helical" evidence="8">
    <location>
        <begin position="178"/>
        <end position="198"/>
    </location>
</feature>
<feature type="domain" description="DUF3955" evidence="9">
    <location>
        <begin position="42"/>
        <end position="95"/>
    </location>
</feature>
<evidence type="ECO:0000313" key="11">
    <source>
        <dbReference type="Proteomes" id="UP001556367"/>
    </source>
</evidence>
<dbReference type="Pfam" id="PF06027">
    <property type="entry name" value="SLC35F"/>
    <property type="match status" value="1"/>
</dbReference>
<evidence type="ECO:0000256" key="2">
    <source>
        <dbReference type="ARBA" id="ARBA00007863"/>
    </source>
</evidence>
<proteinExistence type="inferred from homology"/>
<feature type="transmembrane region" description="Helical" evidence="8">
    <location>
        <begin position="316"/>
        <end position="337"/>
    </location>
</feature>
<dbReference type="PANTHER" id="PTHR23051:SF0">
    <property type="entry name" value="SOLUTE CARRIER FAMILY 35 MEMBER F5"/>
    <property type="match status" value="1"/>
</dbReference>
<evidence type="ECO:0000256" key="6">
    <source>
        <dbReference type="ARBA" id="ARBA00023136"/>
    </source>
</evidence>
<keyword evidence="6 8" id="KW-0472">Membrane</keyword>
<feature type="transmembrane region" description="Helical" evidence="8">
    <location>
        <begin position="370"/>
        <end position="388"/>
    </location>
</feature>
<evidence type="ECO:0000256" key="5">
    <source>
        <dbReference type="ARBA" id="ARBA00022989"/>
    </source>
</evidence>
<dbReference type="InterPro" id="IPR025016">
    <property type="entry name" value="DUF3955"/>
</dbReference>
<dbReference type="Proteomes" id="UP001556367">
    <property type="component" value="Unassembled WGS sequence"/>
</dbReference>
<feature type="compositionally biased region" description="Basic and acidic residues" evidence="7">
    <location>
        <begin position="404"/>
        <end position="419"/>
    </location>
</feature>
<keyword evidence="3" id="KW-0813">Transport</keyword>
<feature type="region of interest" description="Disordered" evidence="7">
    <location>
        <begin position="391"/>
        <end position="432"/>
    </location>
</feature>
<feature type="transmembrane region" description="Helical" evidence="8">
    <location>
        <begin position="42"/>
        <end position="63"/>
    </location>
</feature>
<feature type="compositionally biased region" description="Polar residues" evidence="7">
    <location>
        <begin position="1"/>
        <end position="19"/>
    </location>
</feature>
<evidence type="ECO:0000259" key="9">
    <source>
        <dbReference type="Pfam" id="PF13127"/>
    </source>
</evidence>
<dbReference type="PANTHER" id="PTHR23051">
    <property type="entry name" value="SOLUTE CARRIER FAMILY 35, MEMBER F5"/>
    <property type="match status" value="1"/>
</dbReference>
<gene>
    <name evidence="10" type="ORF">HGRIS_007783</name>
</gene>
<feature type="region of interest" description="Disordered" evidence="7">
    <location>
        <begin position="1"/>
        <end position="34"/>
    </location>
</feature>
<evidence type="ECO:0000256" key="7">
    <source>
        <dbReference type="SAM" id="MobiDB-lite"/>
    </source>
</evidence>